<dbReference type="Pfam" id="PF01554">
    <property type="entry name" value="MatE"/>
    <property type="match status" value="2"/>
</dbReference>
<protein>
    <submittedName>
        <fullName evidence="7">Multidrug/Oligosaccharidyl-lipid/Polysaccharide (MOP) Flippase Superfamily</fullName>
    </submittedName>
</protein>
<dbReference type="EMBL" id="JNBR01000096">
    <property type="protein sequence ID" value="OQR97782.1"/>
    <property type="molecule type" value="Genomic_DNA"/>
</dbReference>
<evidence type="ECO:0000256" key="1">
    <source>
        <dbReference type="ARBA" id="ARBA00004141"/>
    </source>
</evidence>
<gene>
    <name evidence="7" type="ORF">ACHHYP_10055</name>
</gene>
<feature type="transmembrane region" description="Helical" evidence="6">
    <location>
        <begin position="191"/>
        <end position="210"/>
    </location>
</feature>
<evidence type="ECO:0000256" key="4">
    <source>
        <dbReference type="ARBA" id="ARBA00022989"/>
    </source>
</evidence>
<feature type="transmembrane region" description="Helical" evidence="6">
    <location>
        <begin position="157"/>
        <end position="179"/>
    </location>
</feature>
<feature type="transmembrane region" description="Helical" evidence="6">
    <location>
        <begin position="420"/>
        <end position="439"/>
    </location>
</feature>
<keyword evidence="5 6" id="KW-0472">Membrane</keyword>
<feature type="transmembrane region" description="Helical" evidence="6">
    <location>
        <begin position="117"/>
        <end position="137"/>
    </location>
</feature>
<feature type="transmembrane region" description="Helical" evidence="6">
    <location>
        <begin position="42"/>
        <end position="64"/>
    </location>
</feature>
<organism evidence="7 8">
    <name type="scientific">Achlya hypogyna</name>
    <name type="common">Oomycete</name>
    <name type="synonym">Protoachlya hypogyna</name>
    <dbReference type="NCBI Taxonomy" id="1202772"/>
    <lineage>
        <taxon>Eukaryota</taxon>
        <taxon>Sar</taxon>
        <taxon>Stramenopiles</taxon>
        <taxon>Oomycota</taxon>
        <taxon>Saprolegniomycetes</taxon>
        <taxon>Saprolegniales</taxon>
        <taxon>Achlyaceae</taxon>
        <taxon>Achlya</taxon>
    </lineage>
</organism>
<dbReference type="GO" id="GO:1990961">
    <property type="term" value="P:xenobiotic detoxification by transmembrane export across the plasma membrane"/>
    <property type="evidence" value="ECO:0007669"/>
    <property type="project" value="InterPro"/>
</dbReference>
<keyword evidence="4 6" id="KW-1133">Transmembrane helix</keyword>
<feature type="transmembrane region" description="Helical" evidence="6">
    <location>
        <begin position="348"/>
        <end position="370"/>
    </location>
</feature>
<evidence type="ECO:0000256" key="6">
    <source>
        <dbReference type="SAM" id="Phobius"/>
    </source>
</evidence>
<reference evidence="7 8" key="1">
    <citation type="journal article" date="2014" name="Genome Biol. Evol.">
        <title>The secreted proteins of Achlya hypogyna and Thraustotheca clavata identify the ancestral oomycete secretome and reveal gene acquisitions by horizontal gene transfer.</title>
        <authorList>
            <person name="Misner I."/>
            <person name="Blouin N."/>
            <person name="Leonard G."/>
            <person name="Richards T.A."/>
            <person name="Lane C.E."/>
        </authorList>
    </citation>
    <scope>NUCLEOTIDE SEQUENCE [LARGE SCALE GENOMIC DNA]</scope>
    <source>
        <strain evidence="7 8">ATCC 48635</strain>
    </source>
</reference>
<evidence type="ECO:0000313" key="8">
    <source>
        <dbReference type="Proteomes" id="UP000243579"/>
    </source>
</evidence>
<accession>A0A1V9ZIG5</accession>
<comment type="similarity">
    <text evidence="2">Belongs to the multi antimicrobial extrusion (MATE) (TC 2.A.66.1) family.</text>
</comment>
<dbReference type="AlphaFoldDB" id="A0A1V9ZIG5"/>
<sequence length="488" mass="53002">MTNNENKALLTHSEHRDLEDAPSIYVEKPFTVQTEVVELLHLAYPIVVAFVMEFLPGFLGVALVGHLDSPLTKEFVDAAALSTVFLNLSSLSVGFGLASAMDTLCSQAVGAGKTHMLGVYLQCGILVLGLTYIPMFLMNYHTAYFLRLFGQDPTVAALAGDFSRVTVFCLPLCFLYELLKKVLQAQQNVAPMAYIAMFSNVVYATVGYYLCYHTSFGFIGVAYARLACVASMVLMAGLYMVRNPIYKTWWLQGATWSSQWFEAVAHVPEFLRFGVPAMVMMLLEWWALEILTLMSGWTPLPVLAISVHSVLVTLSSVAFSIFLGISIATTIRVGTALGAYEPQRAKMIAFASYIVMLGSAAVLGSFVLATHNVLPAWFINDPASIAETQGALYVLVIYQLMDAMKMAAQGLLRGMGRQAIGANVNAVAYCVVGLPMAALVGLHCGFDVPGLWTGMTVGVAMAFVIFTGLLLRTDWRAMADAAADRTSK</sequence>
<comment type="caution">
    <text evidence="7">The sequence shown here is derived from an EMBL/GenBank/DDBJ whole genome shotgun (WGS) entry which is preliminary data.</text>
</comment>
<dbReference type="Proteomes" id="UP000243579">
    <property type="component" value="Unassembled WGS sequence"/>
</dbReference>
<evidence type="ECO:0000256" key="2">
    <source>
        <dbReference type="ARBA" id="ARBA00010199"/>
    </source>
</evidence>
<proteinExistence type="inferred from homology"/>
<evidence type="ECO:0000256" key="3">
    <source>
        <dbReference type="ARBA" id="ARBA00022692"/>
    </source>
</evidence>
<keyword evidence="8" id="KW-1185">Reference proteome</keyword>
<dbReference type="STRING" id="1202772.A0A1V9ZIG5"/>
<feature type="transmembrane region" description="Helical" evidence="6">
    <location>
        <begin position="451"/>
        <end position="471"/>
    </location>
</feature>
<evidence type="ECO:0000313" key="7">
    <source>
        <dbReference type="EMBL" id="OQR97782.1"/>
    </source>
</evidence>
<dbReference type="OrthoDB" id="2126698at2759"/>
<feature type="transmembrane region" description="Helical" evidence="6">
    <location>
        <begin position="390"/>
        <end position="408"/>
    </location>
</feature>
<feature type="transmembrane region" description="Helical" evidence="6">
    <location>
        <begin position="84"/>
        <end position="105"/>
    </location>
</feature>
<keyword evidence="3 6" id="KW-0812">Transmembrane</keyword>
<dbReference type="PANTHER" id="PTHR11206">
    <property type="entry name" value="MULTIDRUG RESISTANCE PROTEIN"/>
    <property type="match status" value="1"/>
</dbReference>
<dbReference type="NCBIfam" id="TIGR00797">
    <property type="entry name" value="matE"/>
    <property type="match status" value="1"/>
</dbReference>
<feature type="transmembrane region" description="Helical" evidence="6">
    <location>
        <begin position="300"/>
        <end position="327"/>
    </location>
</feature>
<dbReference type="GO" id="GO:0016020">
    <property type="term" value="C:membrane"/>
    <property type="evidence" value="ECO:0007669"/>
    <property type="project" value="UniProtKB-SubCell"/>
</dbReference>
<dbReference type="GO" id="GO:0015297">
    <property type="term" value="F:antiporter activity"/>
    <property type="evidence" value="ECO:0007669"/>
    <property type="project" value="InterPro"/>
</dbReference>
<dbReference type="InterPro" id="IPR045069">
    <property type="entry name" value="MATE_euk"/>
</dbReference>
<dbReference type="CDD" id="cd13132">
    <property type="entry name" value="MATE_eukaryotic"/>
    <property type="match status" value="1"/>
</dbReference>
<comment type="subcellular location">
    <subcellularLocation>
        <location evidence="1">Membrane</location>
        <topology evidence="1">Multi-pass membrane protein</topology>
    </subcellularLocation>
</comment>
<name>A0A1V9ZIG5_ACHHY</name>
<evidence type="ECO:0000256" key="5">
    <source>
        <dbReference type="ARBA" id="ARBA00023136"/>
    </source>
</evidence>
<dbReference type="GO" id="GO:0042910">
    <property type="term" value="F:xenobiotic transmembrane transporter activity"/>
    <property type="evidence" value="ECO:0007669"/>
    <property type="project" value="InterPro"/>
</dbReference>
<dbReference type="InterPro" id="IPR002528">
    <property type="entry name" value="MATE_fam"/>
</dbReference>
<feature type="transmembrane region" description="Helical" evidence="6">
    <location>
        <begin position="270"/>
        <end position="288"/>
    </location>
</feature>
<feature type="transmembrane region" description="Helical" evidence="6">
    <location>
        <begin position="216"/>
        <end position="241"/>
    </location>
</feature>